<dbReference type="InterPro" id="IPR032710">
    <property type="entry name" value="NTF2-like_dom_sf"/>
</dbReference>
<feature type="domain" description="SnoaL-like" evidence="1">
    <location>
        <begin position="6"/>
        <end position="127"/>
    </location>
</feature>
<dbReference type="Gene3D" id="3.10.450.50">
    <property type="match status" value="1"/>
</dbReference>
<dbReference type="SUPFAM" id="SSF54427">
    <property type="entry name" value="NTF2-like"/>
    <property type="match status" value="1"/>
</dbReference>
<name>A0A381P4H1_9ZZZZ</name>
<proteinExistence type="predicted"/>
<dbReference type="InterPro" id="IPR037401">
    <property type="entry name" value="SnoaL-like"/>
</dbReference>
<protein>
    <recommendedName>
        <fullName evidence="1">SnoaL-like domain-containing protein</fullName>
    </recommendedName>
</protein>
<accession>A0A381P4H1</accession>
<gene>
    <name evidence="2" type="ORF">METZ01_LOCUS14624</name>
</gene>
<evidence type="ECO:0000313" key="2">
    <source>
        <dbReference type="EMBL" id="SUZ61770.1"/>
    </source>
</evidence>
<dbReference type="AlphaFoldDB" id="A0A381P4H1"/>
<organism evidence="2">
    <name type="scientific">marine metagenome</name>
    <dbReference type="NCBI Taxonomy" id="408172"/>
    <lineage>
        <taxon>unclassified sequences</taxon>
        <taxon>metagenomes</taxon>
        <taxon>ecological metagenomes</taxon>
    </lineage>
</organism>
<evidence type="ECO:0000259" key="1">
    <source>
        <dbReference type="Pfam" id="PF13577"/>
    </source>
</evidence>
<sequence length="135" mass="15689">MTDLDQVADRLAIRELLDRYCDGVNQRDAERWGSSWAEESFWEIPHLEIKNEGKENIVNIWVEAMKGYPFVHMMAQPAHIEINGDKATMRSYTIETAVMPDGTEIHPCGQYDDECIKEDGEWKFSRRVFTPLHGE</sequence>
<dbReference type="EMBL" id="UINC01000825">
    <property type="protein sequence ID" value="SUZ61770.1"/>
    <property type="molecule type" value="Genomic_DNA"/>
</dbReference>
<reference evidence="2" key="1">
    <citation type="submission" date="2018-05" db="EMBL/GenBank/DDBJ databases">
        <authorList>
            <person name="Lanie J.A."/>
            <person name="Ng W.-L."/>
            <person name="Kazmierczak K.M."/>
            <person name="Andrzejewski T.M."/>
            <person name="Davidsen T.M."/>
            <person name="Wayne K.J."/>
            <person name="Tettelin H."/>
            <person name="Glass J.I."/>
            <person name="Rusch D."/>
            <person name="Podicherti R."/>
            <person name="Tsui H.-C.T."/>
            <person name="Winkler M.E."/>
        </authorList>
    </citation>
    <scope>NUCLEOTIDE SEQUENCE</scope>
</reference>
<dbReference type="CDD" id="cd00531">
    <property type="entry name" value="NTF2_like"/>
    <property type="match status" value="1"/>
</dbReference>
<dbReference type="Pfam" id="PF13577">
    <property type="entry name" value="SnoaL_4"/>
    <property type="match status" value="1"/>
</dbReference>